<feature type="region of interest" description="Disordered" evidence="1">
    <location>
        <begin position="581"/>
        <end position="601"/>
    </location>
</feature>
<feature type="region of interest" description="Disordered" evidence="1">
    <location>
        <begin position="280"/>
        <end position="319"/>
    </location>
</feature>
<dbReference type="AlphaFoldDB" id="A0A6A5KA67"/>
<organism evidence="2 3">
    <name type="scientific">Decorospora gaudefroyi</name>
    <dbReference type="NCBI Taxonomy" id="184978"/>
    <lineage>
        <taxon>Eukaryota</taxon>
        <taxon>Fungi</taxon>
        <taxon>Dikarya</taxon>
        <taxon>Ascomycota</taxon>
        <taxon>Pezizomycotina</taxon>
        <taxon>Dothideomycetes</taxon>
        <taxon>Pleosporomycetidae</taxon>
        <taxon>Pleosporales</taxon>
        <taxon>Pleosporineae</taxon>
        <taxon>Pleosporaceae</taxon>
        <taxon>Decorospora</taxon>
    </lineage>
</organism>
<dbReference type="Proteomes" id="UP000800040">
    <property type="component" value="Unassembled WGS sequence"/>
</dbReference>
<feature type="region of interest" description="Disordered" evidence="1">
    <location>
        <begin position="388"/>
        <end position="424"/>
    </location>
</feature>
<sequence length="601" mass="67455">MRGDPFSRGYALADSDSSEDTFTSRGSRKRRRRTTEEDDGFAARDYRHPDRQHGPPPKKQKPNTFHATLSARYGTIPAYVESVDDEGEEEGHAVGLSSGVRTGNGEGMCKADEPDSDSYSEVEEEEEEENFEEEEVQSPTPNREPMPLYNIPTAIRPPTSILPDYLIPASTNTLARRKGETATKDSRRKEIILQRRARVDRPTRATKASHIPTRKPRRETSTAPPYTTRPTTPPRRTPQTASPGDSVISAMLKRPVLKPSKSSALFEPFTSDALQQPASQFGATASTPPATPARWPRPSFGGSRVGNKEAAAPLPPSSKAQNPLRCPICHYNDTYNAICCNLCGTSWPPTSEAHGSVPYPQEPDRLFHTQPAIKTPLVTYEPNAQNLKPAKTREEEPLCTGAAVSPMPRDQEPLKERERLSTERERARMERLKTMLQQEADRQFIQLVPEARLEAMSEKRSFPYVGATKWRCLSDAEQARERWAIWTIEENERRTINNQNQTSHGHSQQQEPPQAFDEALATRFQHASQEKALAMLAAQRAHVLAFGLRWPDDMAGWPGGVSADFRDYVMDATRYLEQQEWLEGSERSDSEFSEEVTEVAS</sequence>
<feature type="compositionally biased region" description="Basic and acidic residues" evidence="1">
    <location>
        <begin position="409"/>
        <end position="424"/>
    </location>
</feature>
<feature type="compositionally biased region" description="Low complexity" evidence="1">
    <location>
        <begin position="283"/>
        <end position="299"/>
    </location>
</feature>
<accession>A0A6A5KA67</accession>
<name>A0A6A5KA67_9PLEO</name>
<protein>
    <submittedName>
        <fullName evidence="2">Uncharacterized protein</fullName>
    </submittedName>
</protein>
<evidence type="ECO:0000313" key="3">
    <source>
        <dbReference type="Proteomes" id="UP000800040"/>
    </source>
</evidence>
<feature type="compositionally biased region" description="Basic and acidic residues" evidence="1">
    <location>
        <begin position="177"/>
        <end position="203"/>
    </location>
</feature>
<dbReference type="EMBL" id="ML975358">
    <property type="protein sequence ID" value="KAF1831642.1"/>
    <property type="molecule type" value="Genomic_DNA"/>
</dbReference>
<gene>
    <name evidence="2" type="ORF">BDW02DRAFT_42195</name>
</gene>
<dbReference type="OrthoDB" id="3690054at2759"/>
<keyword evidence="3" id="KW-1185">Reference proteome</keyword>
<feature type="region of interest" description="Disordered" evidence="1">
    <location>
        <begin position="1"/>
        <end position="70"/>
    </location>
</feature>
<reference evidence="2" key="1">
    <citation type="submission" date="2020-01" db="EMBL/GenBank/DDBJ databases">
        <authorList>
            <consortium name="DOE Joint Genome Institute"/>
            <person name="Haridas S."/>
            <person name="Albert R."/>
            <person name="Binder M."/>
            <person name="Bloem J."/>
            <person name="Labutti K."/>
            <person name="Salamov A."/>
            <person name="Andreopoulos B."/>
            <person name="Baker S.E."/>
            <person name="Barry K."/>
            <person name="Bills G."/>
            <person name="Bluhm B.H."/>
            <person name="Cannon C."/>
            <person name="Castanera R."/>
            <person name="Culley D.E."/>
            <person name="Daum C."/>
            <person name="Ezra D."/>
            <person name="Gonzalez J.B."/>
            <person name="Henrissat B."/>
            <person name="Kuo A."/>
            <person name="Liang C."/>
            <person name="Lipzen A."/>
            <person name="Lutzoni F."/>
            <person name="Magnuson J."/>
            <person name="Mondo S."/>
            <person name="Nolan M."/>
            <person name="Ohm R."/>
            <person name="Pangilinan J."/>
            <person name="Park H.-J."/>
            <person name="Ramirez L."/>
            <person name="Alfaro M."/>
            <person name="Sun H."/>
            <person name="Tritt A."/>
            <person name="Yoshinaga Y."/>
            <person name="Zwiers L.-H."/>
            <person name="Turgeon B.G."/>
            <person name="Goodwin S.B."/>
            <person name="Spatafora J.W."/>
            <person name="Crous P.W."/>
            <person name="Grigoriev I.V."/>
        </authorList>
    </citation>
    <scope>NUCLEOTIDE SEQUENCE</scope>
    <source>
        <strain evidence="2">P77</strain>
    </source>
</reference>
<evidence type="ECO:0000313" key="2">
    <source>
        <dbReference type="EMBL" id="KAF1831642.1"/>
    </source>
</evidence>
<feature type="compositionally biased region" description="Acidic residues" evidence="1">
    <location>
        <begin position="591"/>
        <end position="601"/>
    </location>
</feature>
<feature type="region of interest" description="Disordered" evidence="1">
    <location>
        <begin position="83"/>
        <end position="246"/>
    </location>
</feature>
<feature type="compositionally biased region" description="Basic and acidic residues" evidence="1">
    <location>
        <begin position="41"/>
        <end position="53"/>
    </location>
</feature>
<proteinExistence type="predicted"/>
<evidence type="ECO:0000256" key="1">
    <source>
        <dbReference type="SAM" id="MobiDB-lite"/>
    </source>
</evidence>
<feature type="compositionally biased region" description="Acidic residues" evidence="1">
    <location>
        <begin position="114"/>
        <end position="136"/>
    </location>
</feature>
<feature type="compositionally biased region" description="Low complexity" evidence="1">
    <location>
        <begin position="221"/>
        <end position="230"/>
    </location>
</feature>